<dbReference type="InterPro" id="IPR006674">
    <property type="entry name" value="HD_domain"/>
</dbReference>
<evidence type="ECO:0000256" key="1">
    <source>
        <dbReference type="ARBA" id="ARBA00022741"/>
    </source>
</evidence>
<dbReference type="GO" id="GO:0000166">
    <property type="term" value="F:nucleotide binding"/>
    <property type="evidence" value="ECO:0007669"/>
    <property type="project" value="UniProtKB-KW"/>
</dbReference>
<dbReference type="Gene3D" id="1.10.246.80">
    <property type="match status" value="1"/>
</dbReference>
<comment type="caution">
    <text evidence="3">The sequence shown here is derived from an EMBL/GenBank/DDBJ whole genome shotgun (WGS) entry which is preliminary data.</text>
</comment>
<dbReference type="Pfam" id="PF01966">
    <property type="entry name" value="HD"/>
    <property type="match status" value="1"/>
</dbReference>
<dbReference type="Gene3D" id="1.10.3090.10">
    <property type="entry name" value="cca-adding enzyme, domain 2"/>
    <property type="match status" value="1"/>
</dbReference>
<protein>
    <recommendedName>
        <fullName evidence="2">HD domain-containing protein</fullName>
    </recommendedName>
</protein>
<organism evidence="3 4">
    <name type="scientific">Candidatus Nealsonbacteria bacterium CG18_big_fil_WC_8_21_14_2_50_37_10</name>
    <dbReference type="NCBI Taxonomy" id="1974717"/>
    <lineage>
        <taxon>Bacteria</taxon>
        <taxon>Candidatus Nealsoniibacteriota</taxon>
    </lineage>
</organism>
<dbReference type="Proteomes" id="UP000230778">
    <property type="component" value="Unassembled WGS sequence"/>
</dbReference>
<evidence type="ECO:0000313" key="4">
    <source>
        <dbReference type="Proteomes" id="UP000230778"/>
    </source>
</evidence>
<sequence>LFSLKYAAQKHFNKYVRLAALLHDIGKPRVKKGEGPDATFYGHEIVGAKMTIQILNHLKFPKKDIEKIAKLVKYHLFYYNPGEVGDASVRRLLRQVGPENMEELLQVRMADRIGSGVPKAEPYKLRHLKYVIEKVSRDPISVKMLKVNGNDVMKILGIQPGPKIGNVLDVLLGHALEDPKKNDKEFLEKEIKKLGKLSGKELSSLTQKARKEREKLGIKRDEMTKKKYWVT</sequence>
<dbReference type="PANTHER" id="PTHR47545:SF2">
    <property type="entry name" value="CC-ADDING TRNA NUCLEOTIDYLTRANSFERASE"/>
    <property type="match status" value="1"/>
</dbReference>
<feature type="domain" description="HD" evidence="2">
    <location>
        <begin position="14"/>
        <end position="112"/>
    </location>
</feature>
<dbReference type="SUPFAM" id="SSF81891">
    <property type="entry name" value="Poly A polymerase C-terminal region-like"/>
    <property type="match status" value="1"/>
</dbReference>
<dbReference type="CDD" id="cd00077">
    <property type="entry name" value="HDc"/>
    <property type="match status" value="1"/>
</dbReference>
<keyword evidence="1" id="KW-0547">Nucleotide-binding</keyword>
<dbReference type="NCBIfam" id="TIGR00277">
    <property type="entry name" value="HDIG"/>
    <property type="match status" value="1"/>
</dbReference>
<dbReference type="AlphaFoldDB" id="A0A2H0FMM1"/>
<dbReference type="PANTHER" id="PTHR47545">
    <property type="entry name" value="MULTIFUNCTIONAL CCA PROTEIN"/>
    <property type="match status" value="1"/>
</dbReference>
<dbReference type="InterPro" id="IPR003607">
    <property type="entry name" value="HD/PDEase_dom"/>
</dbReference>
<proteinExistence type="predicted"/>
<feature type="non-terminal residue" evidence="3">
    <location>
        <position position="1"/>
    </location>
</feature>
<evidence type="ECO:0000313" key="3">
    <source>
        <dbReference type="EMBL" id="PIQ07261.1"/>
    </source>
</evidence>
<dbReference type="EMBL" id="PCUC01000051">
    <property type="protein sequence ID" value="PIQ07261.1"/>
    <property type="molecule type" value="Genomic_DNA"/>
</dbReference>
<dbReference type="InterPro" id="IPR050124">
    <property type="entry name" value="tRNA_CCA-adding_enzyme"/>
</dbReference>
<gene>
    <name evidence="3" type="ORF">COW72_00980</name>
</gene>
<dbReference type="InterPro" id="IPR006675">
    <property type="entry name" value="HDIG_dom"/>
</dbReference>
<reference evidence="3 4" key="1">
    <citation type="submission" date="2017-09" db="EMBL/GenBank/DDBJ databases">
        <title>Depth-based differentiation of microbial function through sediment-hosted aquifers and enrichment of novel symbionts in the deep terrestrial subsurface.</title>
        <authorList>
            <person name="Probst A.J."/>
            <person name="Ladd B."/>
            <person name="Jarett J.K."/>
            <person name="Geller-Mcgrath D.E."/>
            <person name="Sieber C.M."/>
            <person name="Emerson J.B."/>
            <person name="Anantharaman K."/>
            <person name="Thomas B.C."/>
            <person name="Malmstrom R."/>
            <person name="Stieglmeier M."/>
            <person name="Klingl A."/>
            <person name="Woyke T."/>
            <person name="Ryan C.M."/>
            <person name="Banfield J.F."/>
        </authorList>
    </citation>
    <scope>NUCLEOTIDE SEQUENCE [LARGE SCALE GENOMIC DNA]</scope>
    <source>
        <strain evidence="3">CG18_big_fil_WC_8_21_14_2_50_37_10</strain>
    </source>
</reference>
<evidence type="ECO:0000259" key="2">
    <source>
        <dbReference type="Pfam" id="PF01966"/>
    </source>
</evidence>
<accession>A0A2H0FMM1</accession>
<name>A0A2H0FMM1_9BACT</name>